<accession>A0A0D2CXW9</accession>
<organism evidence="1 2">
    <name type="scientific">Exophiala oligosperma</name>
    <dbReference type="NCBI Taxonomy" id="215243"/>
    <lineage>
        <taxon>Eukaryota</taxon>
        <taxon>Fungi</taxon>
        <taxon>Dikarya</taxon>
        <taxon>Ascomycota</taxon>
        <taxon>Pezizomycotina</taxon>
        <taxon>Eurotiomycetes</taxon>
        <taxon>Chaetothyriomycetidae</taxon>
        <taxon>Chaetothyriales</taxon>
        <taxon>Herpotrichiellaceae</taxon>
        <taxon>Exophiala</taxon>
    </lineage>
</organism>
<dbReference type="VEuPathDB" id="FungiDB:PV06_11766"/>
<protein>
    <submittedName>
        <fullName evidence="1">Uncharacterized protein</fullName>
    </submittedName>
</protein>
<dbReference type="HOGENOM" id="CLU_1434460_0_0_1"/>
<dbReference type="EMBL" id="KN847391">
    <property type="protein sequence ID" value="KIW35918.1"/>
    <property type="molecule type" value="Genomic_DNA"/>
</dbReference>
<dbReference type="GeneID" id="27363840"/>
<dbReference type="AlphaFoldDB" id="A0A0D2CXW9"/>
<dbReference type="Proteomes" id="UP000053342">
    <property type="component" value="Unassembled WGS sequence"/>
</dbReference>
<dbReference type="RefSeq" id="XP_016256134.1">
    <property type="nucleotide sequence ID" value="XM_016413492.1"/>
</dbReference>
<gene>
    <name evidence="1" type="ORF">PV06_11766</name>
</gene>
<name>A0A0D2CXW9_9EURO</name>
<proteinExistence type="predicted"/>
<sequence>MIQGLVDERDGTKTFWNPVLEFNMKEQPIATLAKGIRLAYNPSEVYTERSRHLLAHIALISGVPTLFEEDPTPLAAEQATKLVEVLKSVQQELPDEPLVTLSVLRAQERGGYQFAGFRDFAKTSLDKYHLEYAFRHCDKCRYHASHNCVFIWEGPRLIGLFCEDCLSPGNPNDDTLRWRREGNVWTPKE</sequence>
<reference evidence="1 2" key="1">
    <citation type="submission" date="2015-01" db="EMBL/GenBank/DDBJ databases">
        <title>The Genome Sequence of Exophiala oligosperma CBS72588.</title>
        <authorList>
            <consortium name="The Broad Institute Genomics Platform"/>
            <person name="Cuomo C."/>
            <person name="de Hoog S."/>
            <person name="Gorbushina A."/>
            <person name="Stielow B."/>
            <person name="Teixiera M."/>
            <person name="Abouelleil A."/>
            <person name="Chapman S.B."/>
            <person name="Priest M."/>
            <person name="Young S.K."/>
            <person name="Wortman J."/>
            <person name="Nusbaum C."/>
            <person name="Birren B."/>
        </authorList>
    </citation>
    <scope>NUCLEOTIDE SEQUENCE [LARGE SCALE GENOMIC DNA]</scope>
    <source>
        <strain evidence="1 2">CBS 72588</strain>
    </source>
</reference>
<evidence type="ECO:0000313" key="2">
    <source>
        <dbReference type="Proteomes" id="UP000053342"/>
    </source>
</evidence>
<evidence type="ECO:0000313" key="1">
    <source>
        <dbReference type="EMBL" id="KIW35918.1"/>
    </source>
</evidence>
<keyword evidence="2" id="KW-1185">Reference proteome</keyword>